<comment type="caution">
    <text evidence="2">The sequence shown here is derived from an EMBL/GenBank/DDBJ whole genome shotgun (WGS) entry which is preliminary data.</text>
</comment>
<accession>A0A7X6N265</accession>
<dbReference type="Proteomes" id="UP000549765">
    <property type="component" value="Unassembled WGS sequence"/>
</dbReference>
<gene>
    <name evidence="2" type="ORF">HF964_06640</name>
</gene>
<keyword evidence="3" id="KW-1185">Reference proteome</keyword>
<feature type="transmembrane region" description="Helical" evidence="1">
    <location>
        <begin position="6"/>
        <end position="26"/>
    </location>
</feature>
<name>A0A7X6N265_9LACO</name>
<keyword evidence="1" id="KW-0472">Membrane</keyword>
<dbReference type="AlphaFoldDB" id="A0A7X6N265"/>
<organism evidence="2 3">
    <name type="scientific">Periweissella fabalis</name>
    <dbReference type="NCBI Taxonomy" id="1070421"/>
    <lineage>
        <taxon>Bacteria</taxon>
        <taxon>Bacillati</taxon>
        <taxon>Bacillota</taxon>
        <taxon>Bacilli</taxon>
        <taxon>Lactobacillales</taxon>
        <taxon>Lactobacillaceae</taxon>
        <taxon>Periweissella</taxon>
    </lineage>
</organism>
<dbReference type="RefSeq" id="WP_168722270.1">
    <property type="nucleotide sequence ID" value="NZ_JAAXPN010000006.1"/>
</dbReference>
<sequence>MINILLYVTIITIILIWAIWDCFEISHITKYHQFIIPHLLEHQHRKTLLTLILGSNGLMLVLKPYLQSYPLTLVCLALLVMSVQDLLTGYVNILFAWAIFF</sequence>
<protein>
    <submittedName>
        <fullName evidence="2">Uncharacterized protein</fullName>
    </submittedName>
</protein>
<dbReference type="EMBL" id="JAAXPN010000006">
    <property type="protein sequence ID" value="NKZ24476.1"/>
    <property type="molecule type" value="Genomic_DNA"/>
</dbReference>
<feature type="transmembrane region" description="Helical" evidence="1">
    <location>
        <begin position="71"/>
        <end position="100"/>
    </location>
</feature>
<keyword evidence="1" id="KW-1133">Transmembrane helix</keyword>
<proteinExistence type="predicted"/>
<feature type="transmembrane region" description="Helical" evidence="1">
    <location>
        <begin position="47"/>
        <end position="65"/>
    </location>
</feature>
<reference evidence="2 3" key="1">
    <citation type="submission" date="2020-04" db="EMBL/GenBank/DDBJ databases">
        <title>MicrobeNet Type strains.</title>
        <authorList>
            <person name="Nicholson A.C."/>
        </authorList>
    </citation>
    <scope>NUCLEOTIDE SEQUENCE [LARGE SCALE GENOMIC DNA]</scope>
    <source>
        <strain evidence="2 3">CCUG 61472</strain>
    </source>
</reference>
<evidence type="ECO:0000313" key="3">
    <source>
        <dbReference type="Proteomes" id="UP000549765"/>
    </source>
</evidence>
<keyword evidence="1" id="KW-0812">Transmembrane</keyword>
<evidence type="ECO:0000256" key="1">
    <source>
        <dbReference type="SAM" id="Phobius"/>
    </source>
</evidence>
<evidence type="ECO:0000313" key="2">
    <source>
        <dbReference type="EMBL" id="NKZ24476.1"/>
    </source>
</evidence>